<dbReference type="InterPro" id="IPR009075">
    <property type="entry name" value="AcylCo_DH/oxidase_C"/>
</dbReference>
<keyword evidence="4" id="KW-0285">Flavoprotein</keyword>
<dbReference type="Gene3D" id="3.80.10.10">
    <property type="entry name" value="Ribonuclease Inhibitor"/>
    <property type="match status" value="1"/>
</dbReference>
<feature type="binding site" evidence="10">
    <location>
        <position position="596"/>
    </location>
    <ligand>
        <name>substrate</name>
    </ligand>
</feature>
<dbReference type="PROSITE" id="PS00072">
    <property type="entry name" value="ACYL_COA_DH_1"/>
    <property type="match status" value="1"/>
</dbReference>
<sequence length="851" mass="93248">MSSAGFLTLPNELLYQIANELGADCDAMNLRATCTQLKLILEPLVFSRMTIDTRKHLTMLVDLAENRTRAAYVRKLHIASLENPARVCECTVHDGSESWSKECLELALRSMQGVTSLNWTIDCDNPCWALETVIECLSALTTVSELSVYLKGAWSKPGIFPIRKICHFKHLRACSIRVDDICLLLPITKAVITSNRPHLSQLQLDGGFADVDHGAFDADLSQLFNDTPPGFASAITHLSLSKFLLGSAAGMLPHFGSLQSLQLNSCVPVDFWSAFSGSRIWLREVVVDYVDQAFVEYLESYNGLERLGVSFNGIFVGAGMADNLSSRFYQSCLPRHKDSLKSIMIYPKTQGNWCFGNDNARQLKACSRLEELTVGVNLLDMDMESLLEVANSYAQLRTLKIVPRGPGIPWNLNACVVAKLGILDQLMSAPKSTTQGPRLQAGRLSRQSVQKLASGRRYASFYNQDVAGLSEDEASFREAVTTFAQKDVAPRAADIDKNNVFPKELYPAMGDMGLLGITVSPKYNGLGLGYFHHLLAMEALSAASGSVALSYGAHSNLCVNQIHRWGTEAQKEKYLPPLISGEHVGALAMSEPGSGSDVVSMKLKAEKVEGGYKLNGNKFWITNGPIANTLVVYAKTEPAKGSKGITAFIVENTFSGFSTGQKLDKFGMRGSDTSELIFEDCFVPEENVLGEVNRGAAVLMSGLDLERLVLSGGPLGLMQAAFDYAVEYVHDRKQFDQPIGTFQLMQGKIADMYSKMNASRAYVYAVAKACDRGKISRRDCAGAILYSTEKAVEVALEGMQCLGGNGYINDYPMGRILRDSRLYTVGAGTQEIRRMLIGREFNEEFKKGGLA</sequence>
<comment type="subcellular location">
    <subcellularLocation>
        <location evidence="2">Mitochondrion</location>
    </subcellularLocation>
</comment>
<dbReference type="InterPro" id="IPR032675">
    <property type="entry name" value="LRR_dom_sf"/>
</dbReference>
<dbReference type="InterPro" id="IPR013786">
    <property type="entry name" value="AcylCoA_DH/ox_N"/>
</dbReference>
<dbReference type="InterPro" id="IPR006089">
    <property type="entry name" value="Acyl-CoA_DH_CS"/>
</dbReference>
<dbReference type="eggNOG" id="ENOG502T0UP">
    <property type="taxonomic scope" value="Eukaryota"/>
</dbReference>
<accession>A0A0W0FPC9</accession>
<dbReference type="Pfam" id="PF02771">
    <property type="entry name" value="Acyl-CoA_dh_N"/>
    <property type="match status" value="1"/>
</dbReference>
<dbReference type="InterPro" id="IPR036250">
    <property type="entry name" value="AcylCo_DH-like_C"/>
</dbReference>
<evidence type="ECO:0000313" key="16">
    <source>
        <dbReference type="Proteomes" id="UP000054988"/>
    </source>
</evidence>
<evidence type="ECO:0000313" key="15">
    <source>
        <dbReference type="EMBL" id="KTB38236.1"/>
    </source>
</evidence>
<protein>
    <recommendedName>
        <fullName evidence="17">Isovaleryl-dehydrogenase</fullName>
    </recommendedName>
</protein>
<evidence type="ECO:0000256" key="7">
    <source>
        <dbReference type="ARBA" id="ARBA00023002"/>
    </source>
</evidence>
<feature type="domain" description="Acyl-CoA oxidase/dehydrogenase middle" evidence="13">
    <location>
        <begin position="586"/>
        <end position="681"/>
    </location>
</feature>
<dbReference type="PANTHER" id="PTHR43884:SF18">
    <property type="entry name" value="ISOVALERYL-COENZYME A DEHYDROGENASE"/>
    <property type="match status" value="1"/>
</dbReference>
<evidence type="ECO:0000256" key="9">
    <source>
        <dbReference type="PIRSR" id="PIRSR634183-1"/>
    </source>
</evidence>
<dbReference type="SUPFAM" id="SSF47203">
    <property type="entry name" value="Acyl-CoA dehydrogenase C-terminal domain-like"/>
    <property type="match status" value="1"/>
</dbReference>
<dbReference type="AlphaFoldDB" id="A0A0W0FPC9"/>
<keyword evidence="5 11" id="KW-0274">FAD</keyword>
<feature type="binding site" evidence="10">
    <location>
        <begin position="642"/>
        <end position="643"/>
    </location>
    <ligand>
        <name>substrate</name>
    </ligand>
</feature>
<keyword evidence="6" id="KW-0809">Transit peptide</keyword>
<evidence type="ECO:0000256" key="4">
    <source>
        <dbReference type="ARBA" id="ARBA00022630"/>
    </source>
</evidence>
<dbReference type="InterPro" id="IPR006091">
    <property type="entry name" value="Acyl-CoA_Oxase/DH_mid-dom"/>
</dbReference>
<dbReference type="GO" id="GO:0005739">
    <property type="term" value="C:mitochondrion"/>
    <property type="evidence" value="ECO:0007669"/>
    <property type="project" value="UniProtKB-SubCell"/>
</dbReference>
<dbReference type="Pfam" id="PF02770">
    <property type="entry name" value="Acyl-CoA_dh_M"/>
    <property type="match status" value="1"/>
</dbReference>
<dbReference type="InterPro" id="IPR009100">
    <property type="entry name" value="AcylCoA_DH/oxidase_NM_dom_sf"/>
</dbReference>
<evidence type="ECO:0000256" key="2">
    <source>
        <dbReference type="ARBA" id="ARBA00004173"/>
    </source>
</evidence>
<comment type="caution">
    <text evidence="15">The sequence shown here is derived from an EMBL/GenBank/DDBJ whole genome shotgun (WGS) entry which is preliminary data.</text>
</comment>
<reference evidence="15 16" key="1">
    <citation type="submission" date="2015-12" db="EMBL/GenBank/DDBJ databases">
        <title>Draft genome sequence of Moniliophthora roreri, the causal agent of frosty pod rot of cacao.</title>
        <authorList>
            <person name="Aime M.C."/>
            <person name="Diaz-Valderrama J.R."/>
            <person name="Kijpornyongpan T."/>
            <person name="Phillips-Mora W."/>
        </authorList>
    </citation>
    <scope>NUCLEOTIDE SEQUENCE [LARGE SCALE GENOMIC DNA]</scope>
    <source>
        <strain evidence="15 16">MCA 2952</strain>
    </source>
</reference>
<feature type="binding site" evidence="11">
    <location>
        <position position="743"/>
    </location>
    <ligand>
        <name>FAD</name>
        <dbReference type="ChEBI" id="CHEBI:57692"/>
    </ligand>
</feature>
<dbReference type="Gene3D" id="1.10.540.10">
    <property type="entry name" value="Acyl-CoA dehydrogenase/oxidase, N-terminal domain"/>
    <property type="match status" value="1"/>
</dbReference>
<dbReference type="GO" id="GO:0050660">
    <property type="term" value="F:flavin adenine dinucleotide binding"/>
    <property type="evidence" value="ECO:0007669"/>
    <property type="project" value="InterPro"/>
</dbReference>
<dbReference type="PANTHER" id="PTHR43884">
    <property type="entry name" value="ACYL-COA DEHYDROGENASE"/>
    <property type="match status" value="1"/>
</dbReference>
<feature type="domain" description="Acyl-CoA dehydrogenase/oxidase C-terminal" evidence="12">
    <location>
        <begin position="693"/>
        <end position="840"/>
    </location>
</feature>
<dbReference type="Proteomes" id="UP000054988">
    <property type="component" value="Unassembled WGS sequence"/>
</dbReference>
<dbReference type="SUPFAM" id="SSF56645">
    <property type="entry name" value="Acyl-CoA dehydrogenase NM domain-like"/>
    <property type="match status" value="1"/>
</dbReference>
<evidence type="ECO:0000259" key="12">
    <source>
        <dbReference type="Pfam" id="PF00441"/>
    </source>
</evidence>
<evidence type="ECO:0000256" key="6">
    <source>
        <dbReference type="ARBA" id="ARBA00022946"/>
    </source>
</evidence>
<feature type="binding site" evidence="11">
    <location>
        <begin position="620"/>
        <end position="622"/>
    </location>
    <ligand>
        <name>FAD</name>
        <dbReference type="ChEBI" id="CHEBI:57692"/>
    </ligand>
</feature>
<dbReference type="FunFam" id="1.10.540.10:FF:000007">
    <property type="entry name" value="Isovaleryl-CoA dehydrogenase, mitochondrial"/>
    <property type="match status" value="1"/>
</dbReference>
<evidence type="ECO:0000256" key="1">
    <source>
        <dbReference type="ARBA" id="ARBA00001974"/>
    </source>
</evidence>
<evidence type="ECO:0000256" key="8">
    <source>
        <dbReference type="ARBA" id="ARBA00023128"/>
    </source>
</evidence>
<feature type="binding site" evidence="10">
    <location>
        <begin position="704"/>
        <end position="707"/>
    </location>
    <ligand>
        <name>substrate</name>
    </ligand>
</feature>
<comment type="similarity">
    <text evidence="3">Belongs to the acyl-CoA dehydrogenase family.</text>
</comment>
<name>A0A0W0FPC9_MONRR</name>
<evidence type="ECO:0000256" key="10">
    <source>
        <dbReference type="PIRSR" id="PIRSR634183-2"/>
    </source>
</evidence>
<dbReference type="InterPro" id="IPR046373">
    <property type="entry name" value="Acyl-CoA_Oxase/DH_mid-dom_sf"/>
</dbReference>
<dbReference type="Pfam" id="PF00441">
    <property type="entry name" value="Acyl-CoA_dh_1"/>
    <property type="match status" value="1"/>
</dbReference>
<dbReference type="EMBL" id="LATX01001774">
    <property type="protein sequence ID" value="KTB38236.1"/>
    <property type="molecule type" value="Genomic_DNA"/>
</dbReference>
<dbReference type="InterPro" id="IPR034183">
    <property type="entry name" value="IVD"/>
</dbReference>
<dbReference type="SUPFAM" id="SSF52047">
    <property type="entry name" value="RNI-like"/>
    <property type="match status" value="1"/>
</dbReference>
<dbReference type="GO" id="GO:0006552">
    <property type="term" value="P:L-leucine catabolic process"/>
    <property type="evidence" value="ECO:0007669"/>
    <property type="project" value="TreeGrafter"/>
</dbReference>
<dbReference type="FunFam" id="2.40.110.10:FF:000004">
    <property type="entry name" value="Isovaleryl-CoA dehydrogenase, mitochondrial"/>
    <property type="match status" value="1"/>
</dbReference>
<keyword evidence="7" id="KW-0560">Oxidoreductase</keyword>
<feature type="binding site" evidence="10">
    <location>
        <begin position="827"/>
        <end position="828"/>
    </location>
    <ligand>
        <name>substrate</name>
    </ligand>
</feature>
<evidence type="ECO:0000259" key="14">
    <source>
        <dbReference type="Pfam" id="PF02771"/>
    </source>
</evidence>
<proteinExistence type="inferred from homology"/>
<evidence type="ECO:0000256" key="3">
    <source>
        <dbReference type="ARBA" id="ARBA00009347"/>
    </source>
</evidence>
<evidence type="ECO:0008006" key="17">
    <source>
        <dbReference type="Google" id="ProtNLM"/>
    </source>
</evidence>
<evidence type="ECO:0000256" key="5">
    <source>
        <dbReference type="ARBA" id="ARBA00022827"/>
    </source>
</evidence>
<dbReference type="PROSITE" id="PS00073">
    <property type="entry name" value="ACYL_COA_DH_2"/>
    <property type="match status" value="1"/>
</dbReference>
<feature type="binding site" evidence="11">
    <location>
        <begin position="800"/>
        <end position="804"/>
    </location>
    <ligand>
        <name>FAD</name>
        <dbReference type="ChEBI" id="CHEBI:57692"/>
    </ligand>
</feature>
<feature type="active site" description="Proton acceptor" evidence="9">
    <location>
        <position position="706"/>
    </location>
</feature>
<comment type="cofactor">
    <cofactor evidence="1 11">
        <name>FAD</name>
        <dbReference type="ChEBI" id="CHEBI:57692"/>
    </cofactor>
</comment>
<dbReference type="CDD" id="cd01156">
    <property type="entry name" value="IVD"/>
    <property type="match status" value="1"/>
</dbReference>
<dbReference type="GO" id="GO:0008470">
    <property type="term" value="F:3-methylbutanoyl-CoA dehydrogenase activity"/>
    <property type="evidence" value="ECO:0007669"/>
    <property type="project" value="TreeGrafter"/>
</dbReference>
<dbReference type="FunFam" id="1.20.140.10:FF:000003">
    <property type="entry name" value="isovaleryl-CoA dehydrogenase, mitochondrial"/>
    <property type="match status" value="1"/>
</dbReference>
<gene>
    <name evidence="15" type="ORF">WG66_9203</name>
</gene>
<dbReference type="Gene3D" id="1.20.140.10">
    <property type="entry name" value="Butyryl-CoA Dehydrogenase, subunit A, domain 3"/>
    <property type="match status" value="1"/>
</dbReference>
<organism evidence="15 16">
    <name type="scientific">Moniliophthora roreri</name>
    <name type="common">Frosty pod rot fungus</name>
    <name type="synonym">Monilia roreri</name>
    <dbReference type="NCBI Taxonomy" id="221103"/>
    <lineage>
        <taxon>Eukaryota</taxon>
        <taxon>Fungi</taxon>
        <taxon>Dikarya</taxon>
        <taxon>Basidiomycota</taxon>
        <taxon>Agaricomycotina</taxon>
        <taxon>Agaricomycetes</taxon>
        <taxon>Agaricomycetidae</taxon>
        <taxon>Agaricales</taxon>
        <taxon>Marasmiineae</taxon>
        <taxon>Marasmiaceae</taxon>
        <taxon>Moniliophthora</taxon>
    </lineage>
</organism>
<dbReference type="Gene3D" id="2.40.110.10">
    <property type="entry name" value="Butyryl-CoA Dehydrogenase, subunit A, domain 2"/>
    <property type="match status" value="1"/>
</dbReference>
<dbReference type="InterPro" id="IPR037069">
    <property type="entry name" value="AcylCoA_DH/ox_N_sf"/>
</dbReference>
<feature type="binding site" evidence="11">
    <location>
        <begin position="587"/>
        <end position="596"/>
    </location>
    <ligand>
        <name>FAD</name>
        <dbReference type="ChEBI" id="CHEBI:57692"/>
    </ligand>
</feature>
<feature type="domain" description="Acyl-CoA dehydrogenase/oxidase N-terminal" evidence="14">
    <location>
        <begin position="470"/>
        <end position="582"/>
    </location>
</feature>
<evidence type="ECO:0000256" key="11">
    <source>
        <dbReference type="PIRSR" id="PIRSR634183-3"/>
    </source>
</evidence>
<feature type="binding site" evidence="11">
    <location>
        <position position="732"/>
    </location>
    <ligand>
        <name>FAD</name>
        <dbReference type="ChEBI" id="CHEBI:57692"/>
    </ligand>
</feature>
<feature type="binding site" evidence="11">
    <location>
        <begin position="829"/>
        <end position="831"/>
    </location>
    <ligand>
        <name>FAD</name>
        <dbReference type="ChEBI" id="CHEBI:57692"/>
    </ligand>
</feature>
<keyword evidence="8" id="KW-0496">Mitochondrion</keyword>
<evidence type="ECO:0000259" key="13">
    <source>
        <dbReference type="Pfam" id="PF02770"/>
    </source>
</evidence>